<organism evidence="2 3">
    <name type="scientific">Rhodopseudomonas pseudopalustris</name>
    <dbReference type="NCBI Taxonomy" id="1513892"/>
    <lineage>
        <taxon>Bacteria</taxon>
        <taxon>Pseudomonadati</taxon>
        <taxon>Pseudomonadota</taxon>
        <taxon>Alphaproteobacteria</taxon>
        <taxon>Hyphomicrobiales</taxon>
        <taxon>Nitrobacteraceae</taxon>
        <taxon>Rhodopseudomonas</taxon>
    </lineage>
</organism>
<dbReference type="Pfam" id="PF13579">
    <property type="entry name" value="Glyco_trans_4_4"/>
    <property type="match status" value="1"/>
</dbReference>
<dbReference type="AlphaFoldDB" id="A0A1H8XCS6"/>
<reference evidence="3" key="1">
    <citation type="submission" date="2016-10" db="EMBL/GenBank/DDBJ databases">
        <authorList>
            <person name="Varghese N."/>
            <person name="Submissions S."/>
        </authorList>
    </citation>
    <scope>NUCLEOTIDE SEQUENCE [LARGE SCALE GENOMIC DNA]</scope>
    <source>
        <strain evidence="3">DSM 123</strain>
    </source>
</reference>
<evidence type="ECO:0000313" key="3">
    <source>
        <dbReference type="Proteomes" id="UP000199615"/>
    </source>
</evidence>
<dbReference type="RefSeq" id="WP_175557776.1">
    <property type="nucleotide sequence ID" value="NZ_FODT01000020.1"/>
</dbReference>
<evidence type="ECO:0000259" key="1">
    <source>
        <dbReference type="Pfam" id="PF13579"/>
    </source>
</evidence>
<evidence type="ECO:0000313" key="2">
    <source>
        <dbReference type="EMBL" id="SEP37725.1"/>
    </source>
</evidence>
<dbReference type="Pfam" id="PF13692">
    <property type="entry name" value="Glyco_trans_1_4"/>
    <property type="match status" value="1"/>
</dbReference>
<dbReference type="GO" id="GO:0016757">
    <property type="term" value="F:glycosyltransferase activity"/>
    <property type="evidence" value="ECO:0007669"/>
    <property type="project" value="UniProtKB-ARBA"/>
</dbReference>
<gene>
    <name evidence="2" type="ORF">SAMN05444123_12033</name>
</gene>
<dbReference type="Proteomes" id="UP000199615">
    <property type="component" value="Unassembled WGS sequence"/>
</dbReference>
<accession>A0A1H8XCS6</accession>
<sequence>MSACIWYISKYIALPRERKWSIRAFSILREVVKAGNRCVIITSDSNHLTNPTPVHGTHEREVVDGVEVTWLRTKKYRGAKSLSRIVSWIDFEWRLWRLPKQDLPRPDAIIVSSLSLLTIFNGLLLRRRYGSRLIFEVRDIWPLTIIEEGGFSPRNPFVMALAWVERLAYRRSDAIVGTMPNLAQHVAEVAGPTAAPVYCIPMGVDDDAVEQISPLPADYVQAHIPQGRFIVCHAGTIGITNALETLFACARAMQDRKDIHFLLVGEGGLKEQFRQECADLRNVTFAPGVPKNMVPSVLSHCDLLYFSVHRSKIWSFGQSLNKVIDYMLAAKPVLASYTGYPSMINEAGSGSYVPAGNVALLKAEIERYAEMPEAQRLALGSAGRKWLLENRRYEKLGQDYLTLCIAPIDRNLAAESTDNLPPR</sequence>
<dbReference type="InterPro" id="IPR028098">
    <property type="entry name" value="Glyco_trans_4-like_N"/>
</dbReference>
<feature type="domain" description="Glycosyltransferase subfamily 4-like N-terminal" evidence="1">
    <location>
        <begin position="27"/>
        <end position="203"/>
    </location>
</feature>
<dbReference type="SUPFAM" id="SSF53756">
    <property type="entry name" value="UDP-Glycosyltransferase/glycogen phosphorylase"/>
    <property type="match status" value="1"/>
</dbReference>
<proteinExistence type="predicted"/>
<dbReference type="CDD" id="cd03794">
    <property type="entry name" value="GT4_WbuB-like"/>
    <property type="match status" value="1"/>
</dbReference>
<dbReference type="PANTHER" id="PTHR12526">
    <property type="entry name" value="GLYCOSYLTRANSFERASE"/>
    <property type="match status" value="1"/>
</dbReference>
<name>A0A1H8XCS6_9BRAD</name>
<keyword evidence="3" id="KW-1185">Reference proteome</keyword>
<dbReference type="EMBL" id="FODT01000020">
    <property type="protein sequence ID" value="SEP37725.1"/>
    <property type="molecule type" value="Genomic_DNA"/>
</dbReference>
<protein>
    <submittedName>
        <fullName evidence="2">Glycosyltransferase involved in cell wall bisynthesis</fullName>
    </submittedName>
</protein>
<keyword evidence="2" id="KW-0808">Transferase</keyword>
<dbReference type="PANTHER" id="PTHR12526:SF622">
    <property type="entry name" value="GLYCOSYLTRANSFERASE (GROUP I)"/>
    <property type="match status" value="1"/>
</dbReference>
<dbReference type="Gene3D" id="3.40.50.2000">
    <property type="entry name" value="Glycogen Phosphorylase B"/>
    <property type="match status" value="2"/>
</dbReference>